<protein>
    <submittedName>
        <fullName evidence="2">Uncharacterized protein</fullName>
    </submittedName>
</protein>
<feature type="region of interest" description="Disordered" evidence="1">
    <location>
        <begin position="277"/>
        <end position="337"/>
    </location>
</feature>
<evidence type="ECO:0000313" key="2">
    <source>
        <dbReference type="EMBL" id="GMI29611.1"/>
    </source>
</evidence>
<dbReference type="Proteomes" id="UP001165060">
    <property type="component" value="Unassembled WGS sequence"/>
</dbReference>
<feature type="compositionally biased region" description="Low complexity" evidence="1">
    <location>
        <begin position="1"/>
        <end position="10"/>
    </location>
</feature>
<feature type="region of interest" description="Disordered" evidence="1">
    <location>
        <begin position="141"/>
        <end position="179"/>
    </location>
</feature>
<feature type="region of interest" description="Disordered" evidence="1">
    <location>
        <begin position="1"/>
        <end position="114"/>
    </location>
</feature>
<feature type="compositionally biased region" description="Low complexity" evidence="1">
    <location>
        <begin position="25"/>
        <end position="68"/>
    </location>
</feature>
<feature type="compositionally biased region" description="Low complexity" evidence="1">
    <location>
        <begin position="319"/>
        <end position="337"/>
    </location>
</feature>
<evidence type="ECO:0000256" key="1">
    <source>
        <dbReference type="SAM" id="MobiDB-lite"/>
    </source>
</evidence>
<organism evidence="2 3">
    <name type="scientific">Tetraparma gracilis</name>
    <dbReference type="NCBI Taxonomy" id="2962635"/>
    <lineage>
        <taxon>Eukaryota</taxon>
        <taxon>Sar</taxon>
        <taxon>Stramenopiles</taxon>
        <taxon>Ochrophyta</taxon>
        <taxon>Bolidophyceae</taxon>
        <taxon>Parmales</taxon>
        <taxon>Triparmaceae</taxon>
        <taxon>Tetraparma</taxon>
    </lineage>
</organism>
<feature type="compositionally biased region" description="Pro residues" evidence="1">
    <location>
        <begin position="69"/>
        <end position="89"/>
    </location>
</feature>
<feature type="compositionally biased region" description="Low complexity" evidence="1">
    <location>
        <begin position="141"/>
        <end position="151"/>
    </location>
</feature>
<dbReference type="EMBL" id="BRYB01000410">
    <property type="protein sequence ID" value="GMI29611.1"/>
    <property type="molecule type" value="Genomic_DNA"/>
</dbReference>
<feature type="compositionally biased region" description="Pro residues" evidence="1">
    <location>
        <begin position="152"/>
        <end position="172"/>
    </location>
</feature>
<sequence>MGRGAKMAAAAGGGPRKGKAKPPGKRSAGARAAAAAAAGAAAGAAPSAPAASPSSASPAPAAAAALARPSPPSPSALPAPSSPSLPPRGPSTVLRRPLKKGRGTKARRPLGGLDEARLSLDESVGASADGAGVVTDAAASALGSPAGSTPPGSTPGSPPCAPQHALPPPPPLLAALSSADPPPGPLLSLFHSLEAALSLHSLRRTPCTIRTLATTLQEHHNLPLDLPLLESFLSLTPPGFYSLAAPANEGASPTLRPAGPSGFRRAEEFTTRLLAGERGGASAAGPPGEPGKPRGRPGSGEGKRALAAIVGEAGGGPSAAGPPAGNMGAAPAAAPASPSTVTSRVLSRAAVASLAAASFATAMSVSGVPLPGGGHASRAALLQLADALRTQLLRGAAPAGGGGGGG</sequence>
<feature type="compositionally biased region" description="Basic residues" evidence="1">
    <location>
        <begin position="96"/>
        <end position="108"/>
    </location>
</feature>
<gene>
    <name evidence="2" type="ORF">TeGR_g14195</name>
</gene>
<evidence type="ECO:0000313" key="3">
    <source>
        <dbReference type="Proteomes" id="UP001165060"/>
    </source>
</evidence>
<feature type="non-terminal residue" evidence="2">
    <location>
        <position position="406"/>
    </location>
</feature>
<name>A0ABQ6MPI5_9STRA</name>
<proteinExistence type="predicted"/>
<accession>A0ABQ6MPI5</accession>
<reference evidence="2 3" key="1">
    <citation type="journal article" date="2023" name="Commun. Biol.">
        <title>Genome analysis of Parmales, the sister group of diatoms, reveals the evolutionary specialization of diatoms from phago-mixotrophs to photoautotrophs.</title>
        <authorList>
            <person name="Ban H."/>
            <person name="Sato S."/>
            <person name="Yoshikawa S."/>
            <person name="Yamada K."/>
            <person name="Nakamura Y."/>
            <person name="Ichinomiya M."/>
            <person name="Sato N."/>
            <person name="Blanc-Mathieu R."/>
            <person name="Endo H."/>
            <person name="Kuwata A."/>
            <person name="Ogata H."/>
        </authorList>
    </citation>
    <scope>NUCLEOTIDE SEQUENCE [LARGE SCALE GENOMIC DNA]</scope>
</reference>
<keyword evidence="3" id="KW-1185">Reference proteome</keyword>
<comment type="caution">
    <text evidence="2">The sequence shown here is derived from an EMBL/GenBank/DDBJ whole genome shotgun (WGS) entry which is preliminary data.</text>
</comment>